<evidence type="ECO:0000313" key="19">
    <source>
        <dbReference type="Proteomes" id="UP001595528"/>
    </source>
</evidence>
<dbReference type="InterPro" id="IPR002649">
    <property type="entry name" value="tRNA_m1G_MeTrfase_TrmD"/>
</dbReference>
<dbReference type="Proteomes" id="UP001595528">
    <property type="component" value="Unassembled WGS sequence"/>
</dbReference>
<comment type="subcellular location">
    <subcellularLocation>
        <location evidence="2 15 16">Cytoplasm</location>
    </subcellularLocation>
</comment>
<keyword evidence="7 15" id="KW-0963">Cytoplasm</keyword>
<dbReference type="PIRSF" id="PIRSF000386">
    <property type="entry name" value="tRNA_mtase"/>
    <property type="match status" value="1"/>
</dbReference>
<dbReference type="SUPFAM" id="SSF75217">
    <property type="entry name" value="alpha/beta knot"/>
    <property type="match status" value="1"/>
</dbReference>
<dbReference type="InterPro" id="IPR016009">
    <property type="entry name" value="tRNA_MeTrfase_TRMD/TRM10"/>
</dbReference>
<feature type="binding site" evidence="15">
    <location>
        <begin position="161"/>
        <end position="166"/>
    </location>
    <ligand>
        <name>S-adenosyl-L-methionine</name>
        <dbReference type="ChEBI" id="CHEBI:59789"/>
    </ligand>
</feature>
<dbReference type="PANTHER" id="PTHR46417:SF1">
    <property type="entry name" value="TRNA (GUANINE-N(1)-)-METHYLTRANSFERASE"/>
    <property type="match status" value="1"/>
</dbReference>
<keyword evidence="19" id="KW-1185">Reference proteome</keyword>
<evidence type="ECO:0000256" key="8">
    <source>
        <dbReference type="ARBA" id="ARBA00022603"/>
    </source>
</evidence>
<comment type="caution">
    <text evidence="18">The sequence shown here is derived from an EMBL/GenBank/DDBJ whole genome shotgun (WGS) entry which is preliminary data.</text>
</comment>
<name>A0ABV7L0U6_9PROT</name>
<comment type="function">
    <text evidence="1 15 16">Specifically methylates guanosine-37 in various tRNAs.</text>
</comment>
<keyword evidence="11 15" id="KW-0819">tRNA processing</keyword>
<evidence type="ECO:0000256" key="7">
    <source>
        <dbReference type="ARBA" id="ARBA00022490"/>
    </source>
</evidence>
<evidence type="ECO:0000256" key="4">
    <source>
        <dbReference type="ARBA" id="ARBA00011738"/>
    </source>
</evidence>
<evidence type="ECO:0000256" key="2">
    <source>
        <dbReference type="ARBA" id="ARBA00004496"/>
    </source>
</evidence>
<dbReference type="NCBIfam" id="TIGR00088">
    <property type="entry name" value="trmD"/>
    <property type="match status" value="1"/>
</dbReference>
<dbReference type="CDD" id="cd18080">
    <property type="entry name" value="TrmD-like"/>
    <property type="match status" value="1"/>
</dbReference>
<evidence type="ECO:0000256" key="12">
    <source>
        <dbReference type="ARBA" id="ARBA00029736"/>
    </source>
</evidence>
<dbReference type="InterPro" id="IPR023148">
    <property type="entry name" value="tRNA_m1G_MeTrfase_C_sf"/>
</dbReference>
<evidence type="ECO:0000256" key="6">
    <source>
        <dbReference type="ARBA" id="ARBA00014679"/>
    </source>
</evidence>
<evidence type="ECO:0000256" key="13">
    <source>
        <dbReference type="ARBA" id="ARBA00033392"/>
    </source>
</evidence>
<evidence type="ECO:0000256" key="16">
    <source>
        <dbReference type="RuleBase" id="RU003464"/>
    </source>
</evidence>
<dbReference type="Gene3D" id="3.40.1280.10">
    <property type="match status" value="1"/>
</dbReference>
<evidence type="ECO:0000256" key="10">
    <source>
        <dbReference type="ARBA" id="ARBA00022691"/>
    </source>
</evidence>
<keyword evidence="9 15" id="KW-0808">Transferase</keyword>
<evidence type="ECO:0000256" key="11">
    <source>
        <dbReference type="ARBA" id="ARBA00022694"/>
    </source>
</evidence>
<keyword evidence="10 15" id="KW-0949">S-adenosyl-L-methionine</keyword>
<dbReference type="InterPro" id="IPR029028">
    <property type="entry name" value="Alpha/beta_knot_MTases"/>
</dbReference>
<dbReference type="GO" id="GO:0032259">
    <property type="term" value="P:methylation"/>
    <property type="evidence" value="ECO:0007669"/>
    <property type="project" value="UniProtKB-KW"/>
</dbReference>
<keyword evidence="8 15" id="KW-0489">Methyltransferase</keyword>
<dbReference type="GO" id="GO:0052906">
    <property type="term" value="F:tRNA (guanine(37)-N1)-methyltransferase activity"/>
    <property type="evidence" value="ECO:0007669"/>
    <property type="project" value="UniProtKB-EC"/>
</dbReference>
<evidence type="ECO:0000259" key="17">
    <source>
        <dbReference type="Pfam" id="PF01746"/>
    </source>
</evidence>
<evidence type="ECO:0000256" key="1">
    <source>
        <dbReference type="ARBA" id="ARBA00002634"/>
    </source>
</evidence>
<comment type="catalytic activity">
    <reaction evidence="14 15 16">
        <text>guanosine(37) in tRNA + S-adenosyl-L-methionine = N(1)-methylguanosine(37) in tRNA + S-adenosyl-L-homocysteine + H(+)</text>
        <dbReference type="Rhea" id="RHEA:36899"/>
        <dbReference type="Rhea" id="RHEA-COMP:10145"/>
        <dbReference type="Rhea" id="RHEA-COMP:10147"/>
        <dbReference type="ChEBI" id="CHEBI:15378"/>
        <dbReference type="ChEBI" id="CHEBI:57856"/>
        <dbReference type="ChEBI" id="CHEBI:59789"/>
        <dbReference type="ChEBI" id="CHEBI:73542"/>
        <dbReference type="ChEBI" id="CHEBI:74269"/>
        <dbReference type="EC" id="2.1.1.228"/>
    </reaction>
</comment>
<dbReference type="EC" id="2.1.1.228" evidence="5 15"/>
<organism evidence="18 19">
    <name type="scientific">Marinibaculum pumilum</name>
    <dbReference type="NCBI Taxonomy" id="1766165"/>
    <lineage>
        <taxon>Bacteria</taxon>
        <taxon>Pseudomonadati</taxon>
        <taxon>Pseudomonadota</taxon>
        <taxon>Alphaproteobacteria</taxon>
        <taxon>Rhodospirillales</taxon>
        <taxon>Rhodospirillaceae</taxon>
        <taxon>Marinibaculum</taxon>
    </lineage>
</organism>
<dbReference type="HAMAP" id="MF_00605">
    <property type="entry name" value="TrmD"/>
    <property type="match status" value="1"/>
</dbReference>
<dbReference type="RefSeq" id="WP_379901161.1">
    <property type="nucleotide sequence ID" value="NZ_JBHRTR010000028.1"/>
</dbReference>
<evidence type="ECO:0000256" key="5">
    <source>
        <dbReference type="ARBA" id="ARBA00012807"/>
    </source>
</evidence>
<evidence type="ECO:0000256" key="3">
    <source>
        <dbReference type="ARBA" id="ARBA00007630"/>
    </source>
</evidence>
<evidence type="ECO:0000313" key="18">
    <source>
        <dbReference type="EMBL" id="MFC3228235.1"/>
    </source>
</evidence>
<gene>
    <name evidence="15 18" type="primary">trmD</name>
    <name evidence="18" type="ORF">ACFOGJ_13400</name>
</gene>
<evidence type="ECO:0000256" key="15">
    <source>
        <dbReference type="HAMAP-Rule" id="MF_00605"/>
    </source>
</evidence>
<reference evidence="19" key="1">
    <citation type="journal article" date="2019" name="Int. J. Syst. Evol. Microbiol.">
        <title>The Global Catalogue of Microorganisms (GCM) 10K type strain sequencing project: providing services to taxonomists for standard genome sequencing and annotation.</title>
        <authorList>
            <consortium name="The Broad Institute Genomics Platform"/>
            <consortium name="The Broad Institute Genome Sequencing Center for Infectious Disease"/>
            <person name="Wu L."/>
            <person name="Ma J."/>
        </authorList>
    </citation>
    <scope>NUCLEOTIDE SEQUENCE [LARGE SCALE GENOMIC DNA]</scope>
    <source>
        <strain evidence="19">KCTC 42964</strain>
    </source>
</reference>
<evidence type="ECO:0000256" key="14">
    <source>
        <dbReference type="ARBA" id="ARBA00047783"/>
    </source>
</evidence>
<dbReference type="NCBIfam" id="NF000648">
    <property type="entry name" value="PRK00026.1"/>
    <property type="match status" value="1"/>
</dbReference>
<proteinExistence type="inferred from homology"/>
<feature type="domain" description="tRNA methyltransferase TRMD/TRM10-type" evidence="17">
    <location>
        <begin position="28"/>
        <end position="253"/>
    </location>
</feature>
<dbReference type="EMBL" id="JBHRTR010000028">
    <property type="protein sequence ID" value="MFC3228235.1"/>
    <property type="molecule type" value="Genomic_DNA"/>
</dbReference>
<sequence>MTGEGVDRVAQDARGAGLSGRAARWTARVLTIYPEMFPGPLGQGVVGRGLQAGLWDLQVMDIRGYARDKHASVDDVPYGGGPGMVMRADVVAAAVDAAGEAAAQAAGAPVPLLALTPRGRPLSQARLRRLAAGPGAVLLCGRFEGIDERLFQARACEEVSLGDFVLSGGEIAAMAVLDGVARLLPGVVGSAASLDEESFSGGLLEYPHFTRPRDWEGRAVPEVLLSGHHGQIAAWRRAEAERATRLRRPDLWSAHRGGARGRAVRN</sequence>
<protein>
    <recommendedName>
        <fullName evidence="6 15">tRNA (guanine-N(1)-)-methyltransferase</fullName>
        <ecNumber evidence="5 15">2.1.1.228</ecNumber>
    </recommendedName>
    <alternativeName>
        <fullName evidence="12 15">M1G-methyltransferase</fullName>
    </alternativeName>
    <alternativeName>
        <fullName evidence="13 15">tRNA [GM37] methyltransferase</fullName>
    </alternativeName>
</protein>
<evidence type="ECO:0000256" key="9">
    <source>
        <dbReference type="ARBA" id="ARBA00022679"/>
    </source>
</evidence>
<comment type="subunit">
    <text evidence="4 15 16">Homodimer.</text>
</comment>
<accession>A0ABV7L0U6</accession>
<comment type="similarity">
    <text evidence="3 15 16">Belongs to the RNA methyltransferase TrmD family.</text>
</comment>
<dbReference type="Gene3D" id="1.10.1270.20">
    <property type="entry name" value="tRNA(m1g37)methyltransferase, domain 2"/>
    <property type="match status" value="1"/>
</dbReference>
<feature type="binding site" evidence="15">
    <location>
        <position position="141"/>
    </location>
    <ligand>
        <name>S-adenosyl-L-methionine</name>
        <dbReference type="ChEBI" id="CHEBI:59789"/>
    </ligand>
</feature>
<dbReference type="InterPro" id="IPR029026">
    <property type="entry name" value="tRNA_m1G_MTases_N"/>
</dbReference>
<dbReference type="PANTHER" id="PTHR46417">
    <property type="entry name" value="TRNA (GUANINE-N(1)-)-METHYLTRANSFERASE"/>
    <property type="match status" value="1"/>
</dbReference>
<dbReference type="Pfam" id="PF01746">
    <property type="entry name" value="tRNA_m1G_MT"/>
    <property type="match status" value="1"/>
</dbReference>